<keyword evidence="5" id="KW-1185">Reference proteome</keyword>
<dbReference type="OrthoDB" id="2735536at2759"/>
<dbReference type="InterPro" id="IPR001509">
    <property type="entry name" value="Epimerase_deHydtase"/>
</dbReference>
<accession>A0A409VW21</accession>
<dbReference type="Gene3D" id="3.40.50.720">
    <property type="entry name" value="NAD(P)-binding Rossmann-like Domain"/>
    <property type="match status" value="1"/>
</dbReference>
<organism evidence="4 5">
    <name type="scientific">Gymnopilus dilepis</name>
    <dbReference type="NCBI Taxonomy" id="231916"/>
    <lineage>
        <taxon>Eukaryota</taxon>
        <taxon>Fungi</taxon>
        <taxon>Dikarya</taxon>
        <taxon>Basidiomycota</taxon>
        <taxon>Agaricomycotina</taxon>
        <taxon>Agaricomycetes</taxon>
        <taxon>Agaricomycetidae</taxon>
        <taxon>Agaricales</taxon>
        <taxon>Agaricineae</taxon>
        <taxon>Hymenogastraceae</taxon>
        <taxon>Gymnopilus</taxon>
    </lineage>
</organism>
<comment type="caution">
    <text evidence="4">The sequence shown here is derived from an EMBL/GenBank/DDBJ whole genome shotgun (WGS) entry which is preliminary data.</text>
</comment>
<gene>
    <name evidence="4" type="ORF">CVT26_013911</name>
</gene>
<reference evidence="4 5" key="1">
    <citation type="journal article" date="2018" name="Evol. Lett.">
        <title>Horizontal gene cluster transfer increased hallucinogenic mushroom diversity.</title>
        <authorList>
            <person name="Reynolds H.T."/>
            <person name="Vijayakumar V."/>
            <person name="Gluck-Thaler E."/>
            <person name="Korotkin H.B."/>
            <person name="Matheny P.B."/>
            <person name="Slot J.C."/>
        </authorList>
    </citation>
    <scope>NUCLEOTIDE SEQUENCE [LARGE SCALE GENOMIC DNA]</scope>
    <source>
        <strain evidence="4 5">SRW20</strain>
    </source>
</reference>
<evidence type="ECO:0000313" key="5">
    <source>
        <dbReference type="Proteomes" id="UP000284706"/>
    </source>
</evidence>
<comment type="similarity">
    <text evidence="2">Belongs to the NAD(P)-dependent epimerase/dehydratase family. Dihydroflavonol-4-reductase subfamily.</text>
</comment>
<evidence type="ECO:0000259" key="3">
    <source>
        <dbReference type="Pfam" id="PF01370"/>
    </source>
</evidence>
<dbReference type="STRING" id="231916.A0A409VW21"/>
<keyword evidence="1" id="KW-0560">Oxidoreductase</keyword>
<dbReference type="EMBL" id="NHYE01005540">
    <property type="protein sequence ID" value="PPQ70464.1"/>
    <property type="molecule type" value="Genomic_DNA"/>
</dbReference>
<dbReference type="PANTHER" id="PTHR10366:SF564">
    <property type="entry name" value="STEROL-4-ALPHA-CARBOXYLATE 3-DEHYDROGENASE, DECARBOXYLATING"/>
    <property type="match status" value="1"/>
</dbReference>
<dbReference type="Proteomes" id="UP000284706">
    <property type="component" value="Unassembled WGS sequence"/>
</dbReference>
<sequence>MPILEGKASQLVLVTGANGYIALWTVRRLLEEGFSVSATVRAESKAEVFQELFASYGDRFQWVEVADITKEGAFDVAVRDVDAIEHMASPLPGSTNGNPEEYSGPAVNGTLSLLRSALKFGSRVKRIVMTSSVGAIVRINIPQDFVFDESHWGDEFLQAVKEHGSAAPELVKYRASKVLSERAAWDFYAEHKAQIGWDLVVINPPVVIGPSLNHLKSPDDLNISLLVWYQNIAKEQSDTLLGSTYAFVDVRDVAEAHVVALKKADAGGERIIVCEGTTTWQDTRNILSNLRPEFYAGDKPVLPRGNPDLQRQVLFSYNAEKGKRILKLKYRSIEEITVDIIADFEARGWLQKQQDTQGDIISWPVMS</sequence>
<dbReference type="InterPro" id="IPR036291">
    <property type="entry name" value="NAD(P)-bd_dom_sf"/>
</dbReference>
<evidence type="ECO:0000256" key="2">
    <source>
        <dbReference type="ARBA" id="ARBA00023445"/>
    </source>
</evidence>
<dbReference type="SUPFAM" id="SSF51735">
    <property type="entry name" value="NAD(P)-binding Rossmann-fold domains"/>
    <property type="match status" value="1"/>
</dbReference>
<dbReference type="Pfam" id="PF01370">
    <property type="entry name" value="Epimerase"/>
    <property type="match status" value="1"/>
</dbReference>
<protein>
    <recommendedName>
        <fullName evidence="3">NAD-dependent epimerase/dehydratase domain-containing protein</fullName>
    </recommendedName>
</protein>
<evidence type="ECO:0000256" key="1">
    <source>
        <dbReference type="ARBA" id="ARBA00023002"/>
    </source>
</evidence>
<dbReference type="FunCoup" id="A0A409VW21">
    <property type="interactions" value="58"/>
</dbReference>
<dbReference type="InterPro" id="IPR050425">
    <property type="entry name" value="NAD(P)_dehydrat-like"/>
</dbReference>
<evidence type="ECO:0000313" key="4">
    <source>
        <dbReference type="EMBL" id="PPQ70464.1"/>
    </source>
</evidence>
<dbReference type="InParanoid" id="A0A409VW21"/>
<dbReference type="AlphaFoldDB" id="A0A409VW21"/>
<feature type="domain" description="NAD-dependent epimerase/dehydratase" evidence="3">
    <location>
        <begin position="12"/>
        <end position="269"/>
    </location>
</feature>
<proteinExistence type="inferred from homology"/>
<name>A0A409VW21_9AGAR</name>
<dbReference type="PANTHER" id="PTHR10366">
    <property type="entry name" value="NAD DEPENDENT EPIMERASE/DEHYDRATASE"/>
    <property type="match status" value="1"/>
</dbReference>
<dbReference type="GO" id="GO:0016616">
    <property type="term" value="F:oxidoreductase activity, acting on the CH-OH group of donors, NAD or NADP as acceptor"/>
    <property type="evidence" value="ECO:0007669"/>
    <property type="project" value="TreeGrafter"/>
</dbReference>